<evidence type="ECO:0000313" key="1">
    <source>
        <dbReference type="EnsemblPlants" id="Zm00001eb057730_P001"/>
    </source>
</evidence>
<reference evidence="1" key="3">
    <citation type="submission" date="2021-05" db="UniProtKB">
        <authorList>
            <consortium name="EnsemblPlants"/>
        </authorList>
    </citation>
    <scope>IDENTIFICATION</scope>
    <source>
        <strain evidence="1">cv. B73</strain>
    </source>
</reference>
<name>A0A804M482_MAIZE</name>
<proteinExistence type="predicted"/>
<dbReference type="AlphaFoldDB" id="A0A804M482"/>
<dbReference type="EnsemblPlants" id="Zm00001eb057730_T001">
    <property type="protein sequence ID" value="Zm00001eb057730_P001"/>
    <property type="gene ID" value="Zm00001eb057730"/>
</dbReference>
<protein>
    <submittedName>
        <fullName evidence="1">Uncharacterized protein</fullName>
    </submittedName>
</protein>
<accession>A0A804M482</accession>
<dbReference type="Gramene" id="Zm00001eb057730_T001">
    <property type="protein sequence ID" value="Zm00001eb057730_P001"/>
    <property type="gene ID" value="Zm00001eb057730"/>
</dbReference>
<reference evidence="2" key="1">
    <citation type="submission" date="2015-12" db="EMBL/GenBank/DDBJ databases">
        <title>Update maize B73 reference genome by single molecule sequencing technologies.</title>
        <authorList>
            <consortium name="Maize Genome Sequencing Project"/>
            <person name="Ware D."/>
        </authorList>
    </citation>
    <scope>NUCLEOTIDE SEQUENCE [LARGE SCALE GENOMIC DNA]</scope>
    <source>
        <strain evidence="2">cv. B73</strain>
    </source>
</reference>
<organism evidence="1 2">
    <name type="scientific">Zea mays</name>
    <name type="common">Maize</name>
    <dbReference type="NCBI Taxonomy" id="4577"/>
    <lineage>
        <taxon>Eukaryota</taxon>
        <taxon>Viridiplantae</taxon>
        <taxon>Streptophyta</taxon>
        <taxon>Embryophyta</taxon>
        <taxon>Tracheophyta</taxon>
        <taxon>Spermatophyta</taxon>
        <taxon>Magnoliopsida</taxon>
        <taxon>Liliopsida</taxon>
        <taxon>Poales</taxon>
        <taxon>Poaceae</taxon>
        <taxon>PACMAD clade</taxon>
        <taxon>Panicoideae</taxon>
        <taxon>Andropogonodae</taxon>
        <taxon>Andropogoneae</taxon>
        <taxon>Tripsacinae</taxon>
        <taxon>Zea</taxon>
    </lineage>
</organism>
<sequence length="120" mass="13885">MALLSYAFEAARTAICLFQITKSNICRNLGLSEFWQSIFGHQPVMVFSKTITAHKIQTGSSHMKGPRILSSEEVVFSRRIGILTRSQLARYRPSAKIHWTGLHETRSIWRLRACRMFNWD</sequence>
<dbReference type="InParanoid" id="A0A804M482"/>
<dbReference type="Proteomes" id="UP000007305">
    <property type="component" value="Chromosome 1"/>
</dbReference>
<reference evidence="1" key="2">
    <citation type="submission" date="2019-07" db="EMBL/GenBank/DDBJ databases">
        <authorList>
            <person name="Seetharam A."/>
            <person name="Woodhouse M."/>
            <person name="Cannon E."/>
        </authorList>
    </citation>
    <scope>NUCLEOTIDE SEQUENCE [LARGE SCALE GENOMIC DNA]</scope>
    <source>
        <strain evidence="1">cv. B73</strain>
    </source>
</reference>
<keyword evidence="2" id="KW-1185">Reference proteome</keyword>
<evidence type="ECO:0000313" key="2">
    <source>
        <dbReference type="Proteomes" id="UP000007305"/>
    </source>
</evidence>